<name>A0ABT1AYE1_9FLAO</name>
<dbReference type="RefSeq" id="WP_252741308.1">
    <property type="nucleotide sequence ID" value="NZ_JAMXIB010000006.1"/>
</dbReference>
<feature type="transmembrane region" description="Helical" evidence="5">
    <location>
        <begin position="55"/>
        <end position="74"/>
    </location>
</feature>
<keyword evidence="4 5" id="KW-0472">Membrane</keyword>
<evidence type="ECO:0000256" key="3">
    <source>
        <dbReference type="ARBA" id="ARBA00022989"/>
    </source>
</evidence>
<sequence>MKKPTPVTNIFLLLCLGVSVPSAFFPGVFDLFSGELPHEYWFQDFTLAFQHGARGMPLAILGHLAVNVFLLLTAGRRVERLLGSGRFLLLSLAAWGGYALAQQVCCIWINGASGIIYAYSPFLLLPIRWAKSHPEWKRTAGTCLALLLLMWVAVTLALGLVPFLTNPGQSLMRTFFFGNLFHLTATAIGFVFFALWSRNLSSAPGSPD</sequence>
<dbReference type="EC" id="3.4.21.105" evidence="7"/>
<feature type="transmembrane region" description="Helical" evidence="5">
    <location>
        <begin position="7"/>
        <end position="29"/>
    </location>
</feature>
<accession>A0ABT1AYE1</accession>
<feature type="domain" description="Peptidase S54 rhomboid" evidence="6">
    <location>
        <begin position="61"/>
        <end position="196"/>
    </location>
</feature>
<dbReference type="EMBL" id="JAMXIB010000006">
    <property type="protein sequence ID" value="MCO5724929.1"/>
    <property type="molecule type" value="Genomic_DNA"/>
</dbReference>
<dbReference type="Pfam" id="PF01694">
    <property type="entry name" value="Rhomboid"/>
    <property type="match status" value="1"/>
</dbReference>
<evidence type="ECO:0000256" key="1">
    <source>
        <dbReference type="ARBA" id="ARBA00004141"/>
    </source>
</evidence>
<dbReference type="GO" id="GO:0006508">
    <property type="term" value="P:proteolysis"/>
    <property type="evidence" value="ECO:0007669"/>
    <property type="project" value="UniProtKB-KW"/>
</dbReference>
<proteinExistence type="predicted"/>
<comment type="subcellular location">
    <subcellularLocation>
        <location evidence="1">Membrane</location>
        <topology evidence="1">Multi-pass membrane protein</topology>
    </subcellularLocation>
</comment>
<keyword evidence="7" id="KW-0645">Protease</keyword>
<evidence type="ECO:0000256" key="2">
    <source>
        <dbReference type="ARBA" id="ARBA00022692"/>
    </source>
</evidence>
<dbReference type="Proteomes" id="UP001206312">
    <property type="component" value="Unassembled WGS sequence"/>
</dbReference>
<gene>
    <name evidence="7" type="ORF">NG653_08685</name>
</gene>
<keyword evidence="8" id="KW-1185">Reference proteome</keyword>
<keyword evidence="2 5" id="KW-0812">Transmembrane</keyword>
<evidence type="ECO:0000259" key="6">
    <source>
        <dbReference type="Pfam" id="PF01694"/>
    </source>
</evidence>
<dbReference type="GO" id="GO:0008233">
    <property type="term" value="F:peptidase activity"/>
    <property type="evidence" value="ECO:0007669"/>
    <property type="project" value="UniProtKB-KW"/>
</dbReference>
<feature type="transmembrane region" description="Helical" evidence="5">
    <location>
        <begin position="81"/>
        <end position="101"/>
    </location>
</feature>
<feature type="transmembrane region" description="Helical" evidence="5">
    <location>
        <begin position="176"/>
        <end position="196"/>
    </location>
</feature>
<evidence type="ECO:0000313" key="8">
    <source>
        <dbReference type="Proteomes" id="UP001206312"/>
    </source>
</evidence>
<keyword evidence="7" id="KW-0378">Hydrolase</keyword>
<comment type="caution">
    <text evidence="7">The sequence shown here is derived from an EMBL/GenBank/DDBJ whole genome shotgun (WGS) entry which is preliminary data.</text>
</comment>
<dbReference type="SUPFAM" id="SSF144091">
    <property type="entry name" value="Rhomboid-like"/>
    <property type="match status" value="1"/>
</dbReference>
<keyword evidence="3 5" id="KW-1133">Transmembrane helix</keyword>
<reference evidence="7 8" key="1">
    <citation type="submission" date="2022-06" db="EMBL/GenBank/DDBJ databases">
        <authorList>
            <person name="Xuan X."/>
        </authorList>
    </citation>
    <scope>NUCLEOTIDE SEQUENCE [LARGE SCALE GENOMIC DNA]</scope>
    <source>
        <strain evidence="7 8">2V75</strain>
    </source>
</reference>
<dbReference type="InterPro" id="IPR022764">
    <property type="entry name" value="Peptidase_S54_rhomboid_dom"/>
</dbReference>
<dbReference type="Gene3D" id="1.20.1540.10">
    <property type="entry name" value="Rhomboid-like"/>
    <property type="match status" value="1"/>
</dbReference>
<evidence type="ECO:0000256" key="5">
    <source>
        <dbReference type="SAM" id="Phobius"/>
    </source>
</evidence>
<evidence type="ECO:0000313" key="7">
    <source>
        <dbReference type="EMBL" id="MCO5724929.1"/>
    </source>
</evidence>
<organism evidence="7 8">
    <name type="scientific">Robiginitalea marina</name>
    <dbReference type="NCBI Taxonomy" id="2954105"/>
    <lineage>
        <taxon>Bacteria</taxon>
        <taxon>Pseudomonadati</taxon>
        <taxon>Bacteroidota</taxon>
        <taxon>Flavobacteriia</taxon>
        <taxon>Flavobacteriales</taxon>
        <taxon>Flavobacteriaceae</taxon>
        <taxon>Robiginitalea</taxon>
    </lineage>
</organism>
<feature type="transmembrane region" description="Helical" evidence="5">
    <location>
        <begin position="139"/>
        <end position="164"/>
    </location>
</feature>
<dbReference type="InterPro" id="IPR035952">
    <property type="entry name" value="Rhomboid-like_sf"/>
</dbReference>
<protein>
    <submittedName>
        <fullName evidence="7">Rhomboid family intramembrane serine protease</fullName>
        <ecNumber evidence="7">3.4.21.105</ecNumber>
    </submittedName>
</protein>
<feature type="transmembrane region" description="Helical" evidence="5">
    <location>
        <begin position="107"/>
        <end position="127"/>
    </location>
</feature>
<evidence type="ECO:0000256" key="4">
    <source>
        <dbReference type="ARBA" id="ARBA00023136"/>
    </source>
</evidence>